<dbReference type="PANTHER" id="PTHR30026:SF20">
    <property type="entry name" value="OUTER MEMBRANE PROTEIN TOLC"/>
    <property type="match status" value="1"/>
</dbReference>
<keyword evidence="8" id="KW-0175">Coiled coil</keyword>
<dbReference type="GO" id="GO:0015562">
    <property type="term" value="F:efflux transmembrane transporter activity"/>
    <property type="evidence" value="ECO:0007669"/>
    <property type="project" value="InterPro"/>
</dbReference>
<keyword evidence="6" id="KW-0472">Membrane</keyword>
<organism evidence="9 10">
    <name type="scientific">Sediminicola luteus</name>
    <dbReference type="NCBI Taxonomy" id="319238"/>
    <lineage>
        <taxon>Bacteria</taxon>
        <taxon>Pseudomonadati</taxon>
        <taxon>Bacteroidota</taxon>
        <taxon>Flavobacteriia</taxon>
        <taxon>Flavobacteriales</taxon>
        <taxon>Flavobacteriaceae</taxon>
        <taxon>Sediminicola</taxon>
    </lineage>
</organism>
<evidence type="ECO:0000256" key="5">
    <source>
        <dbReference type="ARBA" id="ARBA00022692"/>
    </source>
</evidence>
<gene>
    <name evidence="9" type="ORF">B7P33_13595</name>
</gene>
<evidence type="ECO:0000256" key="4">
    <source>
        <dbReference type="ARBA" id="ARBA00022452"/>
    </source>
</evidence>
<dbReference type="InterPro" id="IPR003423">
    <property type="entry name" value="OMP_efflux"/>
</dbReference>
<comment type="subcellular location">
    <subcellularLocation>
        <location evidence="1">Cell outer membrane</location>
    </subcellularLocation>
</comment>
<keyword evidence="5" id="KW-0812">Transmembrane</keyword>
<evidence type="ECO:0000313" key="9">
    <source>
        <dbReference type="EMBL" id="PCE63255.1"/>
    </source>
</evidence>
<dbReference type="PANTHER" id="PTHR30026">
    <property type="entry name" value="OUTER MEMBRANE PROTEIN TOLC"/>
    <property type="match status" value="1"/>
</dbReference>
<dbReference type="GO" id="GO:0015288">
    <property type="term" value="F:porin activity"/>
    <property type="evidence" value="ECO:0007669"/>
    <property type="project" value="TreeGrafter"/>
</dbReference>
<proteinExistence type="inferred from homology"/>
<comment type="caution">
    <text evidence="9">The sequence shown here is derived from an EMBL/GenBank/DDBJ whole genome shotgun (WGS) entry which is preliminary data.</text>
</comment>
<comment type="similarity">
    <text evidence="2">Belongs to the outer membrane factor (OMF) (TC 1.B.17) family.</text>
</comment>
<dbReference type="RefSeq" id="WP_097443210.1">
    <property type="nucleotide sequence ID" value="NZ_NBWU01000005.1"/>
</dbReference>
<protein>
    <submittedName>
        <fullName evidence="9">Transporter</fullName>
    </submittedName>
</protein>
<name>A0A2A4G684_9FLAO</name>
<keyword evidence="10" id="KW-1185">Reference proteome</keyword>
<evidence type="ECO:0000256" key="3">
    <source>
        <dbReference type="ARBA" id="ARBA00022448"/>
    </source>
</evidence>
<dbReference type="GO" id="GO:0009279">
    <property type="term" value="C:cell outer membrane"/>
    <property type="evidence" value="ECO:0007669"/>
    <property type="project" value="UniProtKB-SubCell"/>
</dbReference>
<keyword evidence="4" id="KW-1134">Transmembrane beta strand</keyword>
<evidence type="ECO:0000256" key="6">
    <source>
        <dbReference type="ARBA" id="ARBA00023136"/>
    </source>
</evidence>
<dbReference type="Proteomes" id="UP000219559">
    <property type="component" value="Unassembled WGS sequence"/>
</dbReference>
<feature type="coiled-coil region" evidence="8">
    <location>
        <begin position="115"/>
        <end position="174"/>
    </location>
</feature>
<evidence type="ECO:0000256" key="2">
    <source>
        <dbReference type="ARBA" id="ARBA00007613"/>
    </source>
</evidence>
<dbReference type="AlphaFoldDB" id="A0A2A4G684"/>
<keyword evidence="7" id="KW-0998">Cell outer membrane</keyword>
<dbReference type="Gene3D" id="1.20.1600.10">
    <property type="entry name" value="Outer membrane efflux proteins (OEP)"/>
    <property type="match status" value="1"/>
</dbReference>
<sequence>MNLKTIVAGVFILVGLSLQAQTKRWTLEECIAYAEEHNISLAQSELDLENAKIDKSDALGGLLPSLNGSMGGTFSSGLSQNPVTGINTRVTNFSANGGLSSGVNLFDGLRNYKRLDRAKLNALAAEYRLEDMKDDIRLAVANAYLRILMNKEALKVAKAQLAVTEKDIERTKELVESGVVPRGDQLELEATAANQLQQVVSSENEVVIAKLSLAQLLQLEDYNEFAVVDEQFEVPPSDILNNSAKDIFNKAMEVRNDIKLSAASVDLAVKDVEIAKGAYYPTLRGFVNYNTNYFNNNRYFNPDGSLGDKIPFKEQLWMNDGIAYGASLNIPIFNGWSAKNGVKRSRISLDKARLQLEQDKLDLEATVNRAYTDTKGSFKTYEAAEKTLEARRLSHQYAQERFNVGLMNAFEYSQAQARVDDAAASVIRSKFDYIFKLKVLEFYFGLPITLE</sequence>
<dbReference type="OrthoDB" id="9811587at2"/>
<accession>A0A2A4G684</accession>
<evidence type="ECO:0000256" key="8">
    <source>
        <dbReference type="SAM" id="Coils"/>
    </source>
</evidence>
<evidence type="ECO:0000313" key="10">
    <source>
        <dbReference type="Proteomes" id="UP000219559"/>
    </source>
</evidence>
<evidence type="ECO:0000256" key="7">
    <source>
        <dbReference type="ARBA" id="ARBA00023237"/>
    </source>
</evidence>
<dbReference type="Pfam" id="PF02321">
    <property type="entry name" value="OEP"/>
    <property type="match status" value="2"/>
</dbReference>
<dbReference type="SUPFAM" id="SSF56954">
    <property type="entry name" value="Outer membrane efflux proteins (OEP)"/>
    <property type="match status" value="1"/>
</dbReference>
<dbReference type="InterPro" id="IPR051906">
    <property type="entry name" value="TolC-like"/>
</dbReference>
<evidence type="ECO:0000256" key="1">
    <source>
        <dbReference type="ARBA" id="ARBA00004442"/>
    </source>
</evidence>
<dbReference type="GO" id="GO:1990281">
    <property type="term" value="C:efflux pump complex"/>
    <property type="evidence" value="ECO:0007669"/>
    <property type="project" value="TreeGrafter"/>
</dbReference>
<dbReference type="EMBL" id="NBWU01000005">
    <property type="protein sequence ID" value="PCE63255.1"/>
    <property type="molecule type" value="Genomic_DNA"/>
</dbReference>
<reference evidence="9 10" key="1">
    <citation type="submission" date="2017-04" db="EMBL/GenBank/DDBJ databases">
        <title>A new member of the family Flavobacteriaceae isolated from ascidians.</title>
        <authorList>
            <person name="Chen L."/>
        </authorList>
    </citation>
    <scope>NUCLEOTIDE SEQUENCE [LARGE SCALE GENOMIC DNA]</scope>
    <source>
        <strain evidence="9 10">HQA918</strain>
    </source>
</reference>
<keyword evidence="3" id="KW-0813">Transport</keyword>